<evidence type="ECO:0000313" key="1">
    <source>
        <dbReference type="EMBL" id="CSA56353.1"/>
    </source>
</evidence>
<gene>
    <name evidence="1" type="ORF">ERS013165_01904</name>
</gene>
<proteinExistence type="predicted"/>
<evidence type="ECO:0000313" key="2">
    <source>
        <dbReference type="Proteomes" id="UP000044806"/>
    </source>
</evidence>
<dbReference type="AlphaFoldDB" id="A0A655P6D4"/>
<reference evidence="1 2" key="1">
    <citation type="submission" date="2015-07" db="EMBL/GenBank/DDBJ databases">
        <authorList>
            <consortium name="Pathogen Informatics"/>
        </authorList>
    </citation>
    <scope>NUCLEOTIDE SEQUENCE [LARGE SCALE GENOMIC DNA]</scope>
    <source>
        <strain evidence="1 2">A51</strain>
    </source>
</reference>
<name>A0A655P6D4_VIBCL</name>
<organism evidence="1 2">
    <name type="scientific">Vibrio cholerae</name>
    <dbReference type="NCBI Taxonomy" id="666"/>
    <lineage>
        <taxon>Bacteria</taxon>
        <taxon>Pseudomonadati</taxon>
        <taxon>Pseudomonadota</taxon>
        <taxon>Gammaproteobacteria</taxon>
        <taxon>Vibrionales</taxon>
        <taxon>Vibrionaceae</taxon>
        <taxon>Vibrio</taxon>
    </lineage>
</organism>
<sequence length="172" mass="20304">MNRTRNQTVNFVTLKHHSAENNGIFQLLARHHFSHAFALTQFNQTCYVFLLCHFWIDDFDTRAEFNTLLSSNTLDLFWVTQKYTLCNTAFSTDSSCFHSTWLITFWQYDTLVRATSQFSQLVTEGWWAQATRRLRTFSQRVYPWAVNVACHVFADEFDTLFVIGWNFKAEAL</sequence>
<dbReference type="EMBL" id="CWOW01000008">
    <property type="protein sequence ID" value="CSA56353.1"/>
    <property type="molecule type" value="Genomic_DNA"/>
</dbReference>
<dbReference type="Proteomes" id="UP000044806">
    <property type="component" value="Unassembled WGS sequence"/>
</dbReference>
<protein>
    <submittedName>
        <fullName evidence="1">Uncharacterized protein</fullName>
    </submittedName>
</protein>
<accession>A0A655P6D4</accession>